<dbReference type="GO" id="GO:0005886">
    <property type="term" value="C:plasma membrane"/>
    <property type="evidence" value="ECO:0007669"/>
    <property type="project" value="UniProtKB-SubCell"/>
</dbReference>
<feature type="transmembrane region" description="Helical" evidence="6">
    <location>
        <begin position="82"/>
        <end position="100"/>
    </location>
</feature>
<proteinExistence type="predicted"/>
<evidence type="ECO:0000256" key="1">
    <source>
        <dbReference type="ARBA" id="ARBA00004651"/>
    </source>
</evidence>
<feature type="transmembrane region" description="Helical" evidence="6">
    <location>
        <begin position="106"/>
        <end position="129"/>
    </location>
</feature>
<keyword evidence="5 6" id="KW-0472">Membrane</keyword>
<feature type="domain" description="Major facilitator superfamily (MFS) profile" evidence="7">
    <location>
        <begin position="15"/>
        <end position="394"/>
    </location>
</feature>
<dbReference type="PANTHER" id="PTHR43124:SF3">
    <property type="entry name" value="CHLORAMPHENICOL EFFLUX PUMP RV0191"/>
    <property type="match status" value="1"/>
</dbReference>
<dbReference type="InterPro" id="IPR036259">
    <property type="entry name" value="MFS_trans_sf"/>
</dbReference>
<feature type="transmembrane region" description="Helical" evidence="6">
    <location>
        <begin position="366"/>
        <end position="386"/>
    </location>
</feature>
<organism evidence="8 9">
    <name type="scientific">Usitatibacter rugosus</name>
    <dbReference type="NCBI Taxonomy" id="2732067"/>
    <lineage>
        <taxon>Bacteria</taxon>
        <taxon>Pseudomonadati</taxon>
        <taxon>Pseudomonadota</taxon>
        <taxon>Betaproteobacteria</taxon>
        <taxon>Nitrosomonadales</taxon>
        <taxon>Usitatibacteraceae</taxon>
        <taxon>Usitatibacter</taxon>
    </lineage>
</organism>
<name>A0A6M4GST6_9PROT</name>
<protein>
    <recommendedName>
        <fullName evidence="7">Major facilitator superfamily (MFS) profile domain-containing protein</fullName>
    </recommendedName>
</protein>
<feature type="transmembrane region" description="Helical" evidence="6">
    <location>
        <begin position="52"/>
        <end position="70"/>
    </location>
</feature>
<keyword evidence="4 6" id="KW-1133">Transmembrane helix</keyword>
<evidence type="ECO:0000313" key="8">
    <source>
        <dbReference type="EMBL" id="QJR10115.1"/>
    </source>
</evidence>
<reference evidence="8 9" key="1">
    <citation type="submission" date="2020-04" db="EMBL/GenBank/DDBJ databases">
        <title>Usitatibacter rugosus gen. nov., sp. nov. and Usitatibacter palustris sp. nov., novel members of Usitatibacteraceae fam. nov. within the order Nitrosomonadales isolated from soil.</title>
        <authorList>
            <person name="Huber K.J."/>
            <person name="Neumann-Schaal M."/>
            <person name="Geppert A."/>
            <person name="Luckner M."/>
            <person name="Wanner G."/>
            <person name="Overmann J."/>
        </authorList>
    </citation>
    <scope>NUCLEOTIDE SEQUENCE [LARGE SCALE GENOMIC DNA]</scope>
    <source>
        <strain evidence="8 9">0125_3</strain>
    </source>
</reference>
<feature type="transmembrane region" description="Helical" evidence="6">
    <location>
        <begin position="141"/>
        <end position="161"/>
    </location>
</feature>
<gene>
    <name evidence="8" type="ORF">DSM104443_01168</name>
</gene>
<evidence type="ECO:0000259" key="7">
    <source>
        <dbReference type="PROSITE" id="PS50850"/>
    </source>
</evidence>
<dbReference type="EMBL" id="CP053069">
    <property type="protein sequence ID" value="QJR10115.1"/>
    <property type="molecule type" value="Genomic_DNA"/>
</dbReference>
<feature type="transmembrane region" description="Helical" evidence="6">
    <location>
        <begin position="307"/>
        <end position="329"/>
    </location>
</feature>
<dbReference type="Pfam" id="PF07690">
    <property type="entry name" value="MFS_1"/>
    <property type="match status" value="2"/>
</dbReference>
<dbReference type="InterPro" id="IPR020846">
    <property type="entry name" value="MFS_dom"/>
</dbReference>
<dbReference type="Gene3D" id="1.20.1250.20">
    <property type="entry name" value="MFS general substrate transporter like domains"/>
    <property type="match status" value="1"/>
</dbReference>
<dbReference type="KEGG" id="uru:DSM104443_01168"/>
<comment type="subcellular location">
    <subcellularLocation>
        <location evidence="1">Cell membrane</location>
        <topology evidence="1">Multi-pass membrane protein</topology>
    </subcellularLocation>
</comment>
<feature type="transmembrane region" description="Helical" evidence="6">
    <location>
        <begin position="167"/>
        <end position="188"/>
    </location>
</feature>
<dbReference type="PANTHER" id="PTHR43124">
    <property type="entry name" value="PURINE EFFLUX PUMP PBUE"/>
    <property type="match status" value="1"/>
</dbReference>
<keyword evidence="9" id="KW-1185">Reference proteome</keyword>
<dbReference type="InterPro" id="IPR011701">
    <property type="entry name" value="MFS"/>
</dbReference>
<feature type="transmembrane region" description="Helical" evidence="6">
    <location>
        <begin position="209"/>
        <end position="231"/>
    </location>
</feature>
<dbReference type="GO" id="GO:0022857">
    <property type="term" value="F:transmembrane transporter activity"/>
    <property type="evidence" value="ECO:0007669"/>
    <property type="project" value="InterPro"/>
</dbReference>
<dbReference type="Proteomes" id="UP000501534">
    <property type="component" value="Chromosome"/>
</dbReference>
<accession>A0A6M4GST6</accession>
<evidence type="ECO:0000256" key="5">
    <source>
        <dbReference type="ARBA" id="ARBA00023136"/>
    </source>
</evidence>
<evidence type="ECO:0000256" key="6">
    <source>
        <dbReference type="SAM" id="Phobius"/>
    </source>
</evidence>
<keyword evidence="3 6" id="KW-0812">Transmembrane</keyword>
<feature type="transmembrane region" description="Helical" evidence="6">
    <location>
        <begin position="341"/>
        <end position="360"/>
    </location>
</feature>
<keyword evidence="2" id="KW-1003">Cell membrane</keyword>
<dbReference type="PROSITE" id="PS50850">
    <property type="entry name" value="MFS"/>
    <property type="match status" value="1"/>
</dbReference>
<sequence>MPCPGDDVSMHNTPTRVLLNVGHAIDHMFLLIFATAVTTIALEFGLTRWEDLMPYSAAAFLFFGLGALPAGKLGDHWGRRSMMILFFMGMGASAMLVAVTQSPLQLALALALLGCFASIYHPVGIPMLLQGSTKPGWTIGVNGFAGNIGVALAAVITGYLVKHFGWRLAFAVPGVLSLACGIAFAMVSTVESAPPAKRKATQVELPTRLLARVFLVMTLAATAGSLLFNFSTNGNYELLHERFADISRDPALLGVLLAVVYAVASIAQLVVGRLIDRFALKPLYLTVLLLQIPFLLFAAHAESWTLYVMQALFMTAIFGAIPFTDAMIVRYVDDRMRSRVAGMRLAVSLGASSVAVWLLGPLVKQSGFATLLWVMAGIAFITFLVVTQLPDTRTLETEKPAV</sequence>
<evidence type="ECO:0000256" key="4">
    <source>
        <dbReference type="ARBA" id="ARBA00022989"/>
    </source>
</evidence>
<evidence type="ECO:0000256" key="3">
    <source>
        <dbReference type="ARBA" id="ARBA00022692"/>
    </source>
</evidence>
<dbReference type="AlphaFoldDB" id="A0A6M4GST6"/>
<feature type="transmembrane region" description="Helical" evidence="6">
    <location>
        <begin position="251"/>
        <end position="271"/>
    </location>
</feature>
<dbReference type="SUPFAM" id="SSF103473">
    <property type="entry name" value="MFS general substrate transporter"/>
    <property type="match status" value="1"/>
</dbReference>
<dbReference type="InterPro" id="IPR050189">
    <property type="entry name" value="MFS_Efflux_Transporters"/>
</dbReference>
<evidence type="ECO:0000313" key="9">
    <source>
        <dbReference type="Proteomes" id="UP000501534"/>
    </source>
</evidence>
<evidence type="ECO:0000256" key="2">
    <source>
        <dbReference type="ARBA" id="ARBA00022475"/>
    </source>
</evidence>
<feature type="transmembrane region" description="Helical" evidence="6">
    <location>
        <begin position="28"/>
        <end position="46"/>
    </location>
</feature>